<accession>A0A9D5HF16</accession>
<dbReference type="PANTHER" id="PTHR31642">
    <property type="entry name" value="TRICHOTHECENE 3-O-ACETYLTRANSFERASE"/>
    <property type="match status" value="1"/>
</dbReference>
<reference evidence="4" key="1">
    <citation type="submission" date="2021-03" db="EMBL/GenBank/DDBJ databases">
        <authorList>
            <person name="Li Z."/>
            <person name="Yang C."/>
        </authorList>
    </citation>
    <scope>NUCLEOTIDE SEQUENCE</scope>
    <source>
        <strain evidence="4">Dzin_1.0</strain>
        <tissue evidence="4">Leaf</tissue>
    </source>
</reference>
<evidence type="ECO:0000256" key="3">
    <source>
        <dbReference type="ARBA" id="ARBA00023315"/>
    </source>
</evidence>
<evidence type="ECO:0000256" key="1">
    <source>
        <dbReference type="ARBA" id="ARBA00009861"/>
    </source>
</evidence>
<comment type="similarity">
    <text evidence="1">Belongs to the plant acyltransferase family.</text>
</comment>
<dbReference type="Gene3D" id="3.30.559.10">
    <property type="entry name" value="Chloramphenicol acetyltransferase-like domain"/>
    <property type="match status" value="2"/>
</dbReference>
<protein>
    <submittedName>
        <fullName evidence="4">Uncharacterized protein</fullName>
    </submittedName>
</protein>
<evidence type="ECO:0000313" key="5">
    <source>
        <dbReference type="Proteomes" id="UP001085076"/>
    </source>
</evidence>
<proteinExistence type="inferred from homology"/>
<dbReference type="GO" id="GO:0016747">
    <property type="term" value="F:acyltransferase activity, transferring groups other than amino-acyl groups"/>
    <property type="evidence" value="ECO:0007669"/>
    <property type="project" value="TreeGrafter"/>
</dbReference>
<dbReference type="SUPFAM" id="SSF52777">
    <property type="entry name" value="CoA-dependent acyltransferases"/>
    <property type="match status" value="1"/>
</dbReference>
<evidence type="ECO:0000256" key="2">
    <source>
        <dbReference type="ARBA" id="ARBA00022679"/>
    </source>
</evidence>
<dbReference type="Proteomes" id="UP001085076">
    <property type="component" value="Miscellaneous, Linkage group lg04"/>
</dbReference>
<dbReference type="AlphaFoldDB" id="A0A9D5HF16"/>
<dbReference type="Pfam" id="PF02458">
    <property type="entry name" value="Transferase"/>
    <property type="match status" value="1"/>
</dbReference>
<gene>
    <name evidence="4" type="ORF">J5N97_016050</name>
</gene>
<comment type="caution">
    <text evidence="4">The sequence shown here is derived from an EMBL/GenBank/DDBJ whole genome shotgun (WGS) entry which is preliminary data.</text>
</comment>
<organism evidence="4 5">
    <name type="scientific">Dioscorea zingiberensis</name>
    <dbReference type="NCBI Taxonomy" id="325984"/>
    <lineage>
        <taxon>Eukaryota</taxon>
        <taxon>Viridiplantae</taxon>
        <taxon>Streptophyta</taxon>
        <taxon>Embryophyta</taxon>
        <taxon>Tracheophyta</taxon>
        <taxon>Spermatophyta</taxon>
        <taxon>Magnoliopsida</taxon>
        <taxon>Liliopsida</taxon>
        <taxon>Dioscoreales</taxon>
        <taxon>Dioscoreaceae</taxon>
        <taxon>Dioscorea</taxon>
    </lineage>
</organism>
<evidence type="ECO:0000313" key="4">
    <source>
        <dbReference type="EMBL" id="KAJ0974085.1"/>
    </source>
</evidence>
<dbReference type="OrthoDB" id="671439at2759"/>
<keyword evidence="5" id="KW-1185">Reference proteome</keyword>
<dbReference type="EMBL" id="JAGGNH010000004">
    <property type="protein sequence ID" value="KAJ0974085.1"/>
    <property type="molecule type" value="Genomic_DNA"/>
</dbReference>
<keyword evidence="3" id="KW-0012">Acyltransferase</keyword>
<dbReference type="InterPro" id="IPR050317">
    <property type="entry name" value="Plant_Fungal_Acyltransferase"/>
</dbReference>
<dbReference type="InterPro" id="IPR023213">
    <property type="entry name" value="CAT-like_dom_sf"/>
</dbReference>
<sequence>MTAGERRVKKLAKSTSVPMMPVRPGKTYPLSPLDHMMAAHTVHLVFYYRAAAAMEGTVLKESLSEVLTHYPAMAGRLGSGEDGNWVVRCNDAGVRVVDAKAEVTLDRWLETATAEEEMDLAHWEPMGDDTSIWSPFYIQITEFEDKGYAIGLSFPHMHADPTCAIFFIKAWGDAHRRACILNPPFFHPPGLRSSRPVPNPSSPFLSLKSLSSSSSSSPMSSATFVFSDSSLKSLISDHQSSSCPEATPFSILAALFWSRIAGGTGSRALTVGTDFRKRMHAPLPHGFYGNAIHFSAVTAELGGGVGSVAERIRGHVEGMEEEEYWSAIEWVEERKTAEGTYLPAFTMYGPELTCVNLEHVSAYGAVFEKGDGGRAAHVTCRFGGVVGEGVVVVMPAPEEGMGRTVSVTLPEDLTVRICRDEVISRYEPLVMFEG</sequence>
<dbReference type="PANTHER" id="PTHR31642:SF316">
    <property type="entry name" value="PROTEIN ECERIFERUM 26-LIKE"/>
    <property type="match status" value="1"/>
</dbReference>
<keyword evidence="2" id="KW-0808">Transferase</keyword>
<name>A0A9D5HF16_9LILI</name>
<reference evidence="4" key="2">
    <citation type="journal article" date="2022" name="Hortic Res">
        <title>The genome of Dioscorea zingiberensis sheds light on the biosynthesis, origin and evolution of the medicinally important diosgenin saponins.</title>
        <authorList>
            <person name="Li Y."/>
            <person name="Tan C."/>
            <person name="Li Z."/>
            <person name="Guo J."/>
            <person name="Li S."/>
            <person name="Chen X."/>
            <person name="Wang C."/>
            <person name="Dai X."/>
            <person name="Yang H."/>
            <person name="Song W."/>
            <person name="Hou L."/>
            <person name="Xu J."/>
            <person name="Tong Z."/>
            <person name="Xu A."/>
            <person name="Yuan X."/>
            <person name="Wang W."/>
            <person name="Yang Q."/>
            <person name="Chen L."/>
            <person name="Sun Z."/>
            <person name="Wang K."/>
            <person name="Pan B."/>
            <person name="Chen J."/>
            <person name="Bao Y."/>
            <person name="Liu F."/>
            <person name="Qi X."/>
            <person name="Gang D.R."/>
            <person name="Wen J."/>
            <person name="Li J."/>
        </authorList>
    </citation>
    <scope>NUCLEOTIDE SEQUENCE</scope>
    <source>
        <strain evidence="4">Dzin_1.0</strain>
    </source>
</reference>